<dbReference type="EMBL" id="AOLJ01000009">
    <property type="protein sequence ID" value="ELZ84466.1"/>
    <property type="molecule type" value="Genomic_DNA"/>
</dbReference>
<gene>
    <name evidence="2" type="ORF">C454_02937</name>
</gene>
<dbReference type="Gene3D" id="3.30.70.2660">
    <property type="match status" value="1"/>
</dbReference>
<dbReference type="InterPro" id="IPR013421">
    <property type="entry name" value="CRISPR-assoc_prot_Cas5_HALMA"/>
</dbReference>
<organism evidence="2 3">
    <name type="scientific">Haloferax gibbonsii (strain ATCC 33959 / DSM 4427 / JCM 8863 / NBRC 102184 / NCIMB 2188 / Ma 2.38)</name>
    <dbReference type="NCBI Taxonomy" id="1227459"/>
    <lineage>
        <taxon>Archaea</taxon>
        <taxon>Methanobacteriati</taxon>
        <taxon>Methanobacteriota</taxon>
        <taxon>Stenosarchaea group</taxon>
        <taxon>Halobacteria</taxon>
        <taxon>Halobacteriales</taxon>
        <taxon>Haloferacaceae</taxon>
        <taxon>Haloferax</taxon>
    </lineage>
</organism>
<reference evidence="2 3" key="1">
    <citation type="journal article" date="2014" name="PLoS Genet.">
        <title>Phylogenetically driven sequencing of extremely halophilic archaea reveals strategies for static and dynamic osmo-response.</title>
        <authorList>
            <person name="Becker E.A."/>
            <person name="Seitzer P.M."/>
            <person name="Tritt A."/>
            <person name="Larsen D."/>
            <person name="Krusor M."/>
            <person name="Yao A.I."/>
            <person name="Wu D."/>
            <person name="Madern D."/>
            <person name="Eisen J.A."/>
            <person name="Darling A.E."/>
            <person name="Facciotti M.T."/>
        </authorList>
    </citation>
    <scope>NUCLEOTIDE SEQUENCE [LARGE SCALE GENOMIC DNA]</scope>
    <source>
        <strain evidence="3">ATCC 33959 / DSM 4427 / JCM 8863 / NBRC 102184 / NCIMB 2188 / Ma 2.38</strain>
    </source>
</reference>
<name>M0HIZ7_HALGM</name>
<accession>M0HIZ7</accession>
<dbReference type="NCBIfam" id="TIGR02592">
    <property type="entry name" value="cas_Cas5h"/>
    <property type="match status" value="1"/>
</dbReference>
<keyword evidence="3" id="KW-1185">Reference proteome</keyword>
<proteinExistence type="predicted"/>
<evidence type="ECO:0000256" key="1">
    <source>
        <dbReference type="ARBA" id="ARBA00023118"/>
    </source>
</evidence>
<dbReference type="Proteomes" id="UP000011571">
    <property type="component" value="Unassembled WGS sequence"/>
</dbReference>
<keyword evidence="1" id="KW-0051">Antiviral defense</keyword>
<evidence type="ECO:0000313" key="3">
    <source>
        <dbReference type="Proteomes" id="UP000011571"/>
    </source>
</evidence>
<dbReference type="NCBIfam" id="TIGR02593">
    <property type="entry name" value="CRISPR_cas5"/>
    <property type="match status" value="1"/>
</dbReference>
<dbReference type="PATRIC" id="fig|1227459.3.peg.535"/>
<comment type="caution">
    <text evidence="2">The sequence shown here is derived from an EMBL/GenBank/DDBJ whole genome shotgun (WGS) entry which is preliminary data.</text>
</comment>
<dbReference type="GO" id="GO:0051607">
    <property type="term" value="P:defense response to virus"/>
    <property type="evidence" value="ECO:0007669"/>
    <property type="project" value="UniProtKB-KW"/>
</dbReference>
<evidence type="ECO:0000313" key="2">
    <source>
        <dbReference type="EMBL" id="ELZ84466.1"/>
    </source>
</evidence>
<dbReference type="GO" id="GO:0043571">
    <property type="term" value="P:maintenance of CRISPR repeat elements"/>
    <property type="evidence" value="ECO:0007669"/>
    <property type="project" value="InterPro"/>
</dbReference>
<sequence length="272" mass="29975">MSESCLVFDVSGDFAHFRKPETTSPAQTFGIPPRTTVAGMTAAILGLDRDSYYDTFSRESSRIAVQLRSPIRRISLGINILTTEGSSSKTKGIAVQLRSPIRRISLGINILTTEGSSSKTKGARPGRFVTSQRQQNVFETLCDPEYRLYVSLDDERLMDKLEQYLVAGKSHYALSLGLSEHLATHDFQGRYEIQRGQGDAVVDSVIPGESLGIVPDSESRYVTERVPGFMRSTADGRVSDGFQTVTYERNGQSIEIRDINYAQVGGETVVFG</sequence>
<protein>
    <submittedName>
        <fullName evidence="2">CRISPR-associated Cas5h family protein</fullName>
    </submittedName>
</protein>
<dbReference type="InterPro" id="IPR021124">
    <property type="entry name" value="CRISPR-assoc_prot_Cas5"/>
</dbReference>
<dbReference type="InterPro" id="IPR013422">
    <property type="entry name" value="CRISPR-assoc_prot_Cas5_N"/>
</dbReference>
<dbReference type="RefSeq" id="WP_004972493.1">
    <property type="nucleotide sequence ID" value="NZ_AOLJ01000009.1"/>
</dbReference>
<dbReference type="AlphaFoldDB" id="M0HIZ7"/>
<dbReference type="Pfam" id="PF09704">
    <property type="entry name" value="Cas_Cas5d"/>
    <property type="match status" value="1"/>
</dbReference>